<dbReference type="Gene3D" id="1.10.30.50">
    <property type="match status" value="1"/>
</dbReference>
<proteinExistence type="predicted"/>
<organism evidence="2 3">
    <name type="scientific">Xanthomonas phage FoX3</name>
    <dbReference type="NCBI Taxonomy" id="2723899"/>
    <lineage>
        <taxon>Viruses</taxon>
        <taxon>Duplodnaviria</taxon>
        <taxon>Heunggongvirae</taxon>
        <taxon>Uroviricota</taxon>
        <taxon>Caudoviricetes</taxon>
        <taxon>Foxunavirus</taxon>
        <taxon>Foxunavirus fox3</taxon>
    </lineage>
</organism>
<keyword evidence="2" id="KW-0255">Endonuclease</keyword>
<protein>
    <submittedName>
        <fullName evidence="2">HNH homing endonuclease</fullName>
    </submittedName>
</protein>
<evidence type="ECO:0000259" key="1">
    <source>
        <dbReference type="Pfam" id="PF01844"/>
    </source>
</evidence>
<reference evidence="2" key="1">
    <citation type="submission" date="2020-03" db="EMBL/GenBank/DDBJ databases">
        <title>Development of an integrated pest management strategy to control Xanthomonas campestris pv. campestris using bacteriophages.</title>
        <authorList>
            <person name="Holtappels D."/>
            <person name="Lavigne R."/>
            <person name="Wagemans J."/>
        </authorList>
    </citation>
    <scope>NUCLEOTIDE SEQUENCE</scope>
</reference>
<name>A0A858NNT0_9CAUD</name>
<sequence>MHSQQRVTTGDTVVHFTGCALGFAGEVCIARKNKGELLGMSFGTARARLDRDLLFKFAVSLGHVCHRCGKDLDRDSFSVDHVTNWSVSSDPFNSFFDLDNIAFSHFECNSGFRSNTGIAHGKCGYEGGCRCDTCRAAKRAARSDYSKQARRDRYLKHGT</sequence>
<keyword evidence="2" id="KW-0540">Nuclease</keyword>
<feature type="domain" description="HNH" evidence="1">
    <location>
        <begin position="65"/>
        <end position="110"/>
    </location>
</feature>
<dbReference type="CDD" id="cd00085">
    <property type="entry name" value="HNHc"/>
    <property type="match status" value="1"/>
</dbReference>
<dbReference type="EMBL" id="MT161383">
    <property type="protein sequence ID" value="QJB21930.1"/>
    <property type="molecule type" value="Genomic_DNA"/>
</dbReference>
<dbReference type="InterPro" id="IPR003615">
    <property type="entry name" value="HNH_nuc"/>
</dbReference>
<accession>A0A858NNT0</accession>
<dbReference type="Proteomes" id="UP000671940">
    <property type="component" value="Segment"/>
</dbReference>
<keyword evidence="2" id="KW-0378">Hydrolase</keyword>
<dbReference type="InterPro" id="IPR002711">
    <property type="entry name" value="HNH"/>
</dbReference>
<dbReference type="Pfam" id="PF01844">
    <property type="entry name" value="HNH"/>
    <property type="match status" value="1"/>
</dbReference>
<dbReference type="GO" id="GO:0008270">
    <property type="term" value="F:zinc ion binding"/>
    <property type="evidence" value="ECO:0007669"/>
    <property type="project" value="InterPro"/>
</dbReference>
<dbReference type="GO" id="GO:0004519">
    <property type="term" value="F:endonuclease activity"/>
    <property type="evidence" value="ECO:0007669"/>
    <property type="project" value="UniProtKB-KW"/>
</dbReference>
<keyword evidence="3" id="KW-1185">Reference proteome</keyword>
<gene>
    <name evidence="2" type="ORF">XccvBFoX3_gp30</name>
</gene>
<evidence type="ECO:0000313" key="2">
    <source>
        <dbReference type="EMBL" id="QJB21930.1"/>
    </source>
</evidence>
<evidence type="ECO:0000313" key="3">
    <source>
        <dbReference type="Proteomes" id="UP000671940"/>
    </source>
</evidence>
<dbReference type="GO" id="GO:0003676">
    <property type="term" value="F:nucleic acid binding"/>
    <property type="evidence" value="ECO:0007669"/>
    <property type="project" value="InterPro"/>
</dbReference>